<proteinExistence type="predicted"/>
<dbReference type="EMBL" id="AP021876">
    <property type="protein sequence ID" value="BBO85902.1"/>
    <property type="molecule type" value="Genomic_DNA"/>
</dbReference>
<dbReference type="KEGG" id="dov:DSCO28_64680"/>
<gene>
    <name evidence="1" type="ORF">DSCO28_64680</name>
</gene>
<reference evidence="1 2" key="1">
    <citation type="submission" date="2019-11" db="EMBL/GenBank/DDBJ databases">
        <title>Comparative genomics of hydrocarbon-degrading Desulfosarcina strains.</title>
        <authorList>
            <person name="Watanabe M."/>
            <person name="Kojima H."/>
            <person name="Fukui M."/>
        </authorList>
    </citation>
    <scope>NUCLEOTIDE SEQUENCE [LARGE SCALE GENOMIC DNA]</scope>
    <source>
        <strain evidence="1 2">28bB2T</strain>
    </source>
</reference>
<dbReference type="AlphaFoldDB" id="A0A5K8A067"/>
<dbReference type="Proteomes" id="UP000425960">
    <property type="component" value="Chromosome"/>
</dbReference>
<evidence type="ECO:0000313" key="1">
    <source>
        <dbReference type="EMBL" id="BBO85902.1"/>
    </source>
</evidence>
<accession>A0A5K8A067</accession>
<sequence length="276" mass="32093">MENNSEWDIEDIENHIEKYDEWLTESIIATIEAISEVRFKGDRVHKNNYIRTVRENHNRTVALINRFDLSIGPALKTHNDKEFCESVSEAVKLRGVKDFSPDAAIIVPSPIHLIKNPSPLFAAFEAFLCYDETCYIPPKNPLEVLNHLWALYLFYTDIFEKMKKPVSVEAVALIDSALTELVMYVSFQAGSLFRFAEREGPRFKPKDGGSKKETWETKATKIYEDHSEWHGIKNRTELARKILKRWPTPSDKEPKSKKFKPAQRTLTRFLKDFLEN</sequence>
<name>A0A5K8A067_9BACT</name>
<evidence type="ECO:0000313" key="2">
    <source>
        <dbReference type="Proteomes" id="UP000425960"/>
    </source>
</evidence>
<protein>
    <submittedName>
        <fullName evidence="1">Uncharacterized protein</fullName>
    </submittedName>
</protein>
<organism evidence="1 2">
    <name type="scientific">Desulfosarcina ovata subsp. sediminis</name>
    <dbReference type="NCBI Taxonomy" id="885957"/>
    <lineage>
        <taxon>Bacteria</taxon>
        <taxon>Pseudomonadati</taxon>
        <taxon>Thermodesulfobacteriota</taxon>
        <taxon>Desulfobacteria</taxon>
        <taxon>Desulfobacterales</taxon>
        <taxon>Desulfosarcinaceae</taxon>
        <taxon>Desulfosarcina</taxon>
    </lineage>
</organism>
<dbReference type="RefSeq" id="WP_155325363.1">
    <property type="nucleotide sequence ID" value="NZ_AP021876.1"/>
</dbReference>